<keyword evidence="2" id="KW-1185">Reference proteome</keyword>
<proteinExistence type="predicted"/>
<dbReference type="Proteomes" id="UP001634394">
    <property type="component" value="Unassembled WGS sequence"/>
</dbReference>
<dbReference type="EMBL" id="JBJQND010000003">
    <property type="protein sequence ID" value="KAL3882036.1"/>
    <property type="molecule type" value="Genomic_DNA"/>
</dbReference>
<gene>
    <name evidence="1" type="ORF">ACJMK2_028416</name>
</gene>
<organism evidence="1 2">
    <name type="scientific">Sinanodonta woodiana</name>
    <name type="common">Chinese pond mussel</name>
    <name type="synonym">Anodonta woodiana</name>
    <dbReference type="NCBI Taxonomy" id="1069815"/>
    <lineage>
        <taxon>Eukaryota</taxon>
        <taxon>Metazoa</taxon>
        <taxon>Spiralia</taxon>
        <taxon>Lophotrochozoa</taxon>
        <taxon>Mollusca</taxon>
        <taxon>Bivalvia</taxon>
        <taxon>Autobranchia</taxon>
        <taxon>Heteroconchia</taxon>
        <taxon>Palaeoheterodonta</taxon>
        <taxon>Unionida</taxon>
        <taxon>Unionoidea</taxon>
        <taxon>Unionidae</taxon>
        <taxon>Unioninae</taxon>
        <taxon>Sinanodonta</taxon>
    </lineage>
</organism>
<protein>
    <submittedName>
        <fullName evidence="1">Uncharacterized protein</fullName>
    </submittedName>
</protein>
<reference evidence="1 2" key="1">
    <citation type="submission" date="2024-11" db="EMBL/GenBank/DDBJ databases">
        <title>Chromosome-level genome assembly of the freshwater bivalve Anodonta woodiana.</title>
        <authorList>
            <person name="Chen X."/>
        </authorList>
    </citation>
    <scope>NUCLEOTIDE SEQUENCE [LARGE SCALE GENOMIC DNA]</scope>
    <source>
        <strain evidence="1">MN2024</strain>
        <tissue evidence="1">Gills</tissue>
    </source>
</reference>
<name>A0ABD3X718_SINWO</name>
<accession>A0ABD3X718</accession>
<evidence type="ECO:0000313" key="1">
    <source>
        <dbReference type="EMBL" id="KAL3882036.1"/>
    </source>
</evidence>
<comment type="caution">
    <text evidence="1">The sequence shown here is derived from an EMBL/GenBank/DDBJ whole genome shotgun (WGS) entry which is preliminary data.</text>
</comment>
<dbReference type="AlphaFoldDB" id="A0ABD3X718"/>
<evidence type="ECO:0000313" key="2">
    <source>
        <dbReference type="Proteomes" id="UP001634394"/>
    </source>
</evidence>
<sequence>METECLHFVRCATCLVPVGNDGLGKGLKLNIITCLREYHIVRIDKTDFRDQSIDLIVLRNIVDQQYKKLDASSQQIHQSVLAEWKSSCTPTHMEIMIQPSDRKDFMDNHATHQDTSKKCSGEIQNCLSLMLDSVRLTERSHEDANNSSAVFLYKPEWYTMTCHMASQTVLKSFQKEEIITDQDIQNEYQASSIFGRLKTEPLLYHWFTPSLSSRYHDTLDNMVIIVDNILQRTHQMCPNIKNILRGKHQTCQIKLTNTCRTYLRKMSECGNKLQKIRTSTSDTQTLAATRQYLQACLLAYNRQLQDGFYSDRQDGLKMTSGQITTDLQWSPSYQFHRYIDLAMRDKTLLSIMDICVFPVHPLELGWTDQILETHYLTGTYMLRPKMLMINILSHIPVPTLSCNESEERRIFFDGCLHGRSKAFHGEFERDVSQKTDKLKTCPSDFHEDITVKFELISLNRDDDIQYTEQSTAEKVIICFNHVQTRDEEVKKQHQYEVFKKLICQITGTISVNVSNNFKCKLSLKDPLKFPITNLFREKNIRKIIKHLC</sequence>